<keyword evidence="3" id="KW-1185">Reference proteome</keyword>
<dbReference type="InterPro" id="IPR035919">
    <property type="entry name" value="EAL_sf"/>
</dbReference>
<proteinExistence type="predicted"/>
<evidence type="ECO:0000259" key="1">
    <source>
        <dbReference type="PROSITE" id="PS50883"/>
    </source>
</evidence>
<dbReference type="PROSITE" id="PS50883">
    <property type="entry name" value="EAL"/>
    <property type="match status" value="1"/>
</dbReference>
<protein>
    <submittedName>
        <fullName evidence="2">EAL domain-containing protein</fullName>
    </submittedName>
</protein>
<organism evidence="2 3">
    <name type="scientific">Peribacillus saganii</name>
    <dbReference type="NCBI Taxonomy" id="2303992"/>
    <lineage>
        <taxon>Bacteria</taxon>
        <taxon>Bacillati</taxon>
        <taxon>Bacillota</taxon>
        <taxon>Bacilli</taxon>
        <taxon>Bacillales</taxon>
        <taxon>Bacillaceae</taxon>
        <taxon>Peribacillus</taxon>
    </lineage>
</organism>
<dbReference type="GO" id="GO:0071111">
    <property type="term" value="F:cyclic-guanylate-specific phosphodiesterase activity"/>
    <property type="evidence" value="ECO:0007669"/>
    <property type="project" value="InterPro"/>
</dbReference>
<dbReference type="Proteomes" id="UP000264541">
    <property type="component" value="Unassembled WGS sequence"/>
</dbReference>
<dbReference type="OrthoDB" id="581425at2"/>
<reference evidence="2 3" key="1">
    <citation type="submission" date="2018-08" db="EMBL/GenBank/DDBJ databases">
        <title>Bacillus chawlae sp. nov., Bacillus glennii sp. nov., and Bacillus saganii sp. nov. Isolated from the Vehicle Assembly Building at Kennedy Space Center where the Viking Spacecraft were Assembled.</title>
        <authorList>
            <person name="Seuylemezian A."/>
            <person name="Vaishampayan P."/>
        </authorList>
    </citation>
    <scope>NUCLEOTIDE SEQUENCE [LARGE SCALE GENOMIC DNA]</scope>
    <source>
        <strain evidence="2 3">V47-23a</strain>
    </source>
</reference>
<dbReference type="Gene3D" id="3.20.20.450">
    <property type="entry name" value="EAL domain"/>
    <property type="match status" value="1"/>
</dbReference>
<dbReference type="SUPFAM" id="SSF141868">
    <property type="entry name" value="EAL domain-like"/>
    <property type="match status" value="1"/>
</dbReference>
<feature type="domain" description="EAL" evidence="1">
    <location>
        <begin position="83"/>
        <end position="332"/>
    </location>
</feature>
<name>A0A372LTQ9_9BACI</name>
<dbReference type="SMART" id="SM00052">
    <property type="entry name" value="EAL"/>
    <property type="match status" value="1"/>
</dbReference>
<comment type="caution">
    <text evidence="2">The sequence shown here is derived from an EMBL/GenBank/DDBJ whole genome shotgun (WGS) entry which is preliminary data.</text>
</comment>
<dbReference type="Pfam" id="PF00563">
    <property type="entry name" value="EAL"/>
    <property type="match status" value="1"/>
</dbReference>
<evidence type="ECO:0000313" key="3">
    <source>
        <dbReference type="Proteomes" id="UP000264541"/>
    </source>
</evidence>
<accession>A0A372LTQ9</accession>
<dbReference type="CDD" id="cd01948">
    <property type="entry name" value="EAL"/>
    <property type="match status" value="1"/>
</dbReference>
<dbReference type="PANTHER" id="PTHR33121:SF70">
    <property type="entry name" value="SIGNALING PROTEIN YKOW"/>
    <property type="match status" value="1"/>
</dbReference>
<gene>
    <name evidence="2" type="ORF">D0469_03290</name>
</gene>
<dbReference type="InterPro" id="IPR001633">
    <property type="entry name" value="EAL_dom"/>
</dbReference>
<dbReference type="PANTHER" id="PTHR33121">
    <property type="entry name" value="CYCLIC DI-GMP PHOSPHODIESTERASE PDEF"/>
    <property type="match status" value="1"/>
</dbReference>
<dbReference type="AlphaFoldDB" id="A0A372LTQ9"/>
<dbReference type="InterPro" id="IPR050706">
    <property type="entry name" value="Cyclic-di-GMP_PDE-like"/>
</dbReference>
<evidence type="ECO:0000313" key="2">
    <source>
        <dbReference type="EMBL" id="RFU71192.1"/>
    </source>
</evidence>
<sequence>MCGVHFQLFENGYLYLSDASLKLKEDFSQKAVYLHEGAFIPYQTVFELISLMDLIGSKENVQASVMCEITAPAITVPLPELAARVRHSDTVQLIQNTDFLSYFQPIVSLSNLSLYGYESLLRDPLGRISPGQLFETASLTGMQGLLDQKAREVAIKGRKGQIEDGLKSFINFLPSTIYNPEFCLRHTFQIVEASGVKSEDLVFEVVETEKISDMDHLKNIFKTYKQEGMKVALDDFGAGYSTTEVLLELLPDFVKIDRGKIMDCDRDLEKQLFLKSVVEVSQALNIITLAEGIERKEELEFCRDIGITLAQGYYLGKPESRPAYILPQSAIPGL</sequence>
<dbReference type="EMBL" id="QVTE01000008">
    <property type="protein sequence ID" value="RFU71192.1"/>
    <property type="molecule type" value="Genomic_DNA"/>
</dbReference>